<sequence length="951" mass="104314">MERFSSGGGSFRGGRGRGGFGRGRGGRGGRGRGRGRGGGRGGRGNFQQRRHDDAGYTEGYAPPQAPYPQQFGDFGQGYPPPQQGYAPPPPPQQGYAPPPQQFPPQQEQFQSQYQQYPPPPQDQYQPPQYQQQGYADDSRGGYNGNPPPVADRYQPMDNFQNQPPPSAYQQYQQLPPQQYQPPPPQQQFQQFQDESPRYAANPPLPPQPPVDYADAARARQQAYAPIQSEDNTPEDPLPPYQQSSQPPPPSYQQQPPPPLPPTPQSQRGDWNYVPPPQEQQWEQQLQQPQFGGPPPAYSPQGTNTGPPMDQQRHFQRDQNPRFQDRRQDRHDRQQHKPHRPPPPTYVCHNCNQPGHWKQHCPLFANENENRAGPRQDDQFPQRYGPGPGPDRQWGSAPPAPGIKPQDPRRNGGSYHIVSPEDVEDSGLAMKNEPRGQPPLPGGPAPPLPPDSQPPLPYGNDGYAQQQSQPQPGEQVWKCDTCVKSFVIVSQYEAHIGTHVTCSDCDFSASKRVVTAHYQTAHGQYAGQGLKEIDVEGQKFMVLVGNSVEDITKWREERRKRWLAMSSQPKPPAATPAPVAGKRKLSVSSEEDLEEGEIEEDEEAKAQIALKTAARKLATSDAGASETSGTGTHEPPAKKQRKTMLCKWFSRGHCRFDEGHCKYSHDRSAFGCRAMMYKGSCSKGMYCPFSHDTAVLSGQRERSQKASKERATEQQWHGEQKSLLRKLLAKDVRVEQLKMLQIVHFLVANDFLRSPDGEKADESTSESAMKIEVLKSAEPSTAATAEASEPIESVSEDIVMEEASDEMEQVSTGEAQGAVPPQAMEADKVVAGNGNVVPVVEATACGQESQGVSESPITEETEVVAPSRDDESEVVVEASQGETMKDASSSAQDPQCHAEGAITEEVVVAVPSKDTELAQSVAPASGEEPAKDVPSGQASTLEASAGETNGES</sequence>
<dbReference type="SMART" id="SM00343">
    <property type="entry name" value="ZnF_C2HC"/>
    <property type="match status" value="1"/>
</dbReference>
<accession>H3GDE7</accession>
<reference evidence="8" key="2">
    <citation type="submission" date="2015-06" db="UniProtKB">
        <authorList>
            <consortium name="EnsemblProtists"/>
        </authorList>
    </citation>
    <scope>IDENTIFICATION</scope>
    <source>
        <strain evidence="8">Pr102</strain>
    </source>
</reference>
<dbReference type="OrthoDB" id="273070at2759"/>
<dbReference type="EnsemblProtists" id="Phyra73577">
    <property type="protein sequence ID" value="Phyra73577"/>
    <property type="gene ID" value="Phyra73577"/>
</dbReference>
<feature type="domain" description="CCHC-type" evidence="7">
    <location>
        <begin position="347"/>
        <end position="361"/>
    </location>
</feature>
<feature type="zinc finger region" description="C3H1-type" evidence="4">
    <location>
        <begin position="639"/>
        <end position="667"/>
    </location>
</feature>
<keyword evidence="3 4" id="KW-0862">Zinc</keyword>
<feature type="compositionally biased region" description="Basic and acidic residues" evidence="5">
    <location>
        <begin position="310"/>
        <end position="331"/>
    </location>
</feature>
<dbReference type="Gene3D" id="4.10.1000.10">
    <property type="entry name" value="Zinc finger, CCCH-type"/>
    <property type="match status" value="1"/>
</dbReference>
<dbReference type="GO" id="GO:0005634">
    <property type="term" value="C:nucleus"/>
    <property type="evidence" value="ECO:0000318"/>
    <property type="project" value="GO_Central"/>
</dbReference>
<feature type="domain" description="C3H1-type" evidence="6">
    <location>
        <begin position="639"/>
        <end position="667"/>
    </location>
</feature>
<name>H3GDE7_PHYRM</name>
<feature type="compositionally biased region" description="Pro residues" evidence="5">
    <location>
        <begin position="435"/>
        <end position="456"/>
    </location>
</feature>
<feature type="compositionally biased region" description="Basic residues" evidence="5">
    <location>
        <begin position="24"/>
        <end position="37"/>
    </location>
</feature>
<dbReference type="InterPro" id="IPR025829">
    <property type="entry name" value="Zn_knuckle_CX2CX3GHX4C"/>
</dbReference>
<feature type="compositionally biased region" description="Low complexity" evidence="5">
    <location>
        <begin position="211"/>
        <end position="224"/>
    </location>
</feature>
<keyword evidence="9" id="KW-1185">Reference proteome</keyword>
<dbReference type="AlphaFoldDB" id="H3GDE7"/>
<dbReference type="Proteomes" id="UP000005238">
    <property type="component" value="Unassembled WGS sequence"/>
</dbReference>
<feature type="region of interest" description="Disordered" evidence="5">
    <location>
        <begin position="618"/>
        <end position="640"/>
    </location>
</feature>
<dbReference type="InterPro" id="IPR001878">
    <property type="entry name" value="Znf_CCHC"/>
</dbReference>
<dbReference type="InterPro" id="IPR013087">
    <property type="entry name" value="Znf_C2H2_type"/>
</dbReference>
<feature type="compositionally biased region" description="Acidic residues" evidence="5">
    <location>
        <begin position="588"/>
        <end position="602"/>
    </location>
</feature>
<dbReference type="eggNOG" id="ENOG502RA10">
    <property type="taxonomic scope" value="Eukaryota"/>
</dbReference>
<dbReference type="SMART" id="SM00355">
    <property type="entry name" value="ZnF_C2H2"/>
    <property type="match status" value="2"/>
</dbReference>
<dbReference type="EMBL" id="DS566001">
    <property type="status" value="NOT_ANNOTATED_CDS"/>
    <property type="molecule type" value="Genomic_DNA"/>
</dbReference>
<evidence type="ECO:0000313" key="9">
    <source>
        <dbReference type="Proteomes" id="UP000005238"/>
    </source>
</evidence>
<dbReference type="PROSITE" id="PS50103">
    <property type="entry name" value="ZF_C3H1"/>
    <property type="match status" value="2"/>
</dbReference>
<dbReference type="SUPFAM" id="SSF57756">
    <property type="entry name" value="Retrovirus zinc finger-like domains"/>
    <property type="match status" value="1"/>
</dbReference>
<feature type="compositionally biased region" description="Low complexity" evidence="5">
    <location>
        <begin position="122"/>
        <end position="134"/>
    </location>
</feature>
<feature type="compositionally biased region" description="Polar residues" evidence="5">
    <location>
        <begin position="879"/>
        <end position="892"/>
    </location>
</feature>
<feature type="compositionally biased region" description="Low complexity" evidence="5">
    <location>
        <begin position="103"/>
        <end position="115"/>
    </location>
</feature>
<dbReference type="Pfam" id="PF13696">
    <property type="entry name" value="zf-CCHC_2"/>
    <property type="match status" value="1"/>
</dbReference>
<feature type="compositionally biased region" description="Low complexity" evidence="5">
    <location>
        <begin position="278"/>
        <end position="290"/>
    </location>
</feature>
<dbReference type="InterPro" id="IPR036875">
    <property type="entry name" value="Znf_CCHC_sf"/>
</dbReference>
<dbReference type="VEuPathDB" id="FungiDB:KRP22_2268"/>
<evidence type="ECO:0000256" key="5">
    <source>
        <dbReference type="SAM" id="MobiDB-lite"/>
    </source>
</evidence>
<evidence type="ECO:0008006" key="10">
    <source>
        <dbReference type="Google" id="ProtNLM"/>
    </source>
</evidence>
<evidence type="ECO:0000259" key="7">
    <source>
        <dbReference type="PROSITE" id="PS50158"/>
    </source>
</evidence>
<dbReference type="GO" id="GO:0008270">
    <property type="term" value="F:zinc ion binding"/>
    <property type="evidence" value="ECO:0007669"/>
    <property type="project" value="UniProtKB-KW"/>
</dbReference>
<organism evidence="8 9">
    <name type="scientific">Phytophthora ramorum</name>
    <name type="common">Sudden oak death agent</name>
    <dbReference type="NCBI Taxonomy" id="164328"/>
    <lineage>
        <taxon>Eukaryota</taxon>
        <taxon>Sar</taxon>
        <taxon>Stramenopiles</taxon>
        <taxon>Oomycota</taxon>
        <taxon>Peronosporomycetes</taxon>
        <taxon>Peronosporales</taxon>
        <taxon>Peronosporaceae</taxon>
        <taxon>Phytophthora</taxon>
    </lineage>
</organism>
<evidence type="ECO:0000259" key="6">
    <source>
        <dbReference type="PROSITE" id="PS50103"/>
    </source>
</evidence>
<dbReference type="OMA" id="QPGHWKQ"/>
<proteinExistence type="predicted"/>
<feature type="region of interest" description="Disordered" evidence="5">
    <location>
        <begin position="1"/>
        <end position="471"/>
    </location>
</feature>
<dbReference type="GO" id="GO:0061630">
    <property type="term" value="F:ubiquitin protein ligase activity"/>
    <property type="evidence" value="ECO:0000318"/>
    <property type="project" value="GO_Central"/>
</dbReference>
<evidence type="ECO:0000256" key="3">
    <source>
        <dbReference type="ARBA" id="ARBA00022833"/>
    </source>
</evidence>
<keyword evidence="2 4" id="KW-0863">Zinc-finger</keyword>
<dbReference type="STRING" id="164328.H3GDE7"/>
<dbReference type="InParanoid" id="H3GDE7"/>
<feature type="region of interest" description="Disordered" evidence="5">
    <location>
        <begin position="561"/>
        <end position="602"/>
    </location>
</feature>
<dbReference type="Gene3D" id="4.10.60.10">
    <property type="entry name" value="Zinc finger, CCHC-type"/>
    <property type="match status" value="1"/>
</dbReference>
<dbReference type="RefSeq" id="XP_067748628.1">
    <property type="nucleotide sequence ID" value="XM_067889471.1"/>
</dbReference>
<evidence type="ECO:0000313" key="8">
    <source>
        <dbReference type="EnsemblProtists" id="Phyra73577"/>
    </source>
</evidence>
<feature type="region of interest" description="Disordered" evidence="5">
    <location>
        <begin position="845"/>
        <end position="951"/>
    </location>
</feature>
<feature type="compositionally biased region" description="Polar residues" evidence="5">
    <location>
        <begin position="845"/>
        <end position="855"/>
    </location>
</feature>
<dbReference type="GeneID" id="94225290"/>
<dbReference type="GO" id="GO:0006511">
    <property type="term" value="P:ubiquitin-dependent protein catabolic process"/>
    <property type="evidence" value="ECO:0000318"/>
    <property type="project" value="GO_Central"/>
</dbReference>
<dbReference type="Pfam" id="PF10453">
    <property type="entry name" value="NUFIP1"/>
    <property type="match status" value="1"/>
</dbReference>
<feature type="compositionally biased region" description="Polar residues" evidence="5">
    <location>
        <begin position="935"/>
        <end position="951"/>
    </location>
</feature>
<feature type="compositionally biased region" description="Pro residues" evidence="5">
    <location>
        <begin position="78"/>
        <end position="102"/>
    </location>
</feature>
<feature type="compositionally biased region" description="Low complexity" evidence="5">
    <location>
        <begin position="167"/>
        <end position="177"/>
    </location>
</feature>
<keyword evidence="1 4" id="KW-0479">Metal-binding</keyword>
<dbReference type="InterPro" id="IPR019496">
    <property type="entry name" value="NUFIP1_cons_dom"/>
</dbReference>
<dbReference type="PROSITE" id="PS00028">
    <property type="entry name" value="ZINC_FINGER_C2H2_1"/>
    <property type="match status" value="1"/>
</dbReference>
<evidence type="ECO:0000256" key="4">
    <source>
        <dbReference type="PROSITE-ProRule" id="PRU00723"/>
    </source>
</evidence>
<feature type="compositionally biased region" description="Basic and acidic residues" evidence="5">
    <location>
        <begin position="367"/>
        <end position="379"/>
    </location>
</feature>
<protein>
    <recommendedName>
        <fullName evidence="10">C3H1-type domain-containing protein</fullName>
    </recommendedName>
</protein>
<dbReference type="HOGENOM" id="CLU_329148_0_0_1"/>
<feature type="compositionally biased region" description="Gly residues" evidence="5">
    <location>
        <begin position="1"/>
        <end position="23"/>
    </location>
</feature>
<dbReference type="PROSITE" id="PS50158">
    <property type="entry name" value="ZF_CCHC"/>
    <property type="match status" value="1"/>
</dbReference>
<dbReference type="GO" id="GO:0016567">
    <property type="term" value="P:protein ubiquitination"/>
    <property type="evidence" value="ECO:0000318"/>
    <property type="project" value="GO_Central"/>
</dbReference>
<evidence type="ECO:0000256" key="2">
    <source>
        <dbReference type="ARBA" id="ARBA00022771"/>
    </source>
</evidence>
<dbReference type="SMART" id="SM00356">
    <property type="entry name" value="ZnF_C3H1"/>
    <property type="match status" value="2"/>
</dbReference>
<feature type="domain" description="C3H1-type" evidence="6">
    <location>
        <begin position="671"/>
        <end position="693"/>
    </location>
</feature>
<dbReference type="VEuPathDB" id="FungiDB:KRP23_4507"/>
<dbReference type="GO" id="GO:0003676">
    <property type="term" value="F:nucleic acid binding"/>
    <property type="evidence" value="ECO:0007669"/>
    <property type="project" value="InterPro"/>
</dbReference>
<reference evidence="9" key="1">
    <citation type="journal article" date="2006" name="Science">
        <title>Phytophthora genome sequences uncover evolutionary origins and mechanisms of pathogenesis.</title>
        <authorList>
            <person name="Tyler B.M."/>
            <person name="Tripathy S."/>
            <person name="Zhang X."/>
            <person name="Dehal P."/>
            <person name="Jiang R.H."/>
            <person name="Aerts A."/>
            <person name="Arredondo F.D."/>
            <person name="Baxter L."/>
            <person name="Bensasson D."/>
            <person name="Beynon J.L."/>
            <person name="Chapman J."/>
            <person name="Damasceno C.M."/>
            <person name="Dorrance A.E."/>
            <person name="Dou D."/>
            <person name="Dickerman A.W."/>
            <person name="Dubchak I.L."/>
            <person name="Garbelotto M."/>
            <person name="Gijzen M."/>
            <person name="Gordon S.G."/>
            <person name="Govers F."/>
            <person name="Grunwald N.J."/>
            <person name="Huang W."/>
            <person name="Ivors K.L."/>
            <person name="Jones R.W."/>
            <person name="Kamoun S."/>
            <person name="Krampis K."/>
            <person name="Lamour K.H."/>
            <person name="Lee M.K."/>
            <person name="McDonald W.H."/>
            <person name="Medina M."/>
            <person name="Meijer H.J."/>
            <person name="Nordberg E.K."/>
            <person name="Maclean D.J."/>
            <person name="Ospina-Giraldo M.D."/>
            <person name="Morris P.F."/>
            <person name="Phuntumart V."/>
            <person name="Putnam N.H."/>
            <person name="Rash S."/>
            <person name="Rose J.K."/>
            <person name="Sakihama Y."/>
            <person name="Salamov A.A."/>
            <person name="Savidor A."/>
            <person name="Scheuring C.F."/>
            <person name="Smith B.M."/>
            <person name="Sobral B.W."/>
            <person name="Terry A."/>
            <person name="Torto-Alalibo T.A."/>
            <person name="Win J."/>
            <person name="Xu Z."/>
            <person name="Zhang H."/>
            <person name="Grigoriev I.V."/>
            <person name="Rokhsar D.S."/>
            <person name="Boore J.L."/>
        </authorList>
    </citation>
    <scope>NUCLEOTIDE SEQUENCE [LARGE SCALE GENOMIC DNA]</scope>
    <source>
        <strain evidence="9">Pr102</strain>
    </source>
</reference>
<feature type="compositionally biased region" description="Low complexity" evidence="5">
    <location>
        <begin position="67"/>
        <end position="77"/>
    </location>
</feature>
<dbReference type="InterPro" id="IPR000571">
    <property type="entry name" value="Znf_CCCH"/>
</dbReference>
<feature type="compositionally biased region" description="Pro residues" evidence="5">
    <location>
        <begin position="235"/>
        <end position="263"/>
    </location>
</feature>
<evidence type="ECO:0000256" key="1">
    <source>
        <dbReference type="ARBA" id="ARBA00022723"/>
    </source>
</evidence>
<feature type="zinc finger region" description="C3H1-type" evidence="4">
    <location>
        <begin position="671"/>
        <end position="693"/>
    </location>
</feature>